<comment type="caution">
    <text evidence="1">The sequence shown here is derived from an EMBL/GenBank/DDBJ whole genome shotgun (WGS) entry which is preliminary data.</text>
</comment>
<evidence type="ECO:0000313" key="2">
    <source>
        <dbReference type="Proteomes" id="UP000217199"/>
    </source>
</evidence>
<dbReference type="OrthoDB" id="2155101at2759"/>
<dbReference type="EMBL" id="NBII01000001">
    <property type="protein sequence ID" value="PAV24066.1"/>
    <property type="molecule type" value="Genomic_DNA"/>
</dbReference>
<dbReference type="GO" id="GO:0009306">
    <property type="term" value="P:protein secretion"/>
    <property type="evidence" value="ECO:0007669"/>
    <property type="project" value="InterPro"/>
</dbReference>
<gene>
    <name evidence="1" type="ORF">PNOK_0113400</name>
</gene>
<dbReference type="Pfam" id="PF11654">
    <property type="entry name" value="NCE101"/>
    <property type="match status" value="1"/>
</dbReference>
<organism evidence="1 2">
    <name type="scientific">Pyrrhoderma noxium</name>
    <dbReference type="NCBI Taxonomy" id="2282107"/>
    <lineage>
        <taxon>Eukaryota</taxon>
        <taxon>Fungi</taxon>
        <taxon>Dikarya</taxon>
        <taxon>Basidiomycota</taxon>
        <taxon>Agaricomycotina</taxon>
        <taxon>Agaricomycetes</taxon>
        <taxon>Hymenochaetales</taxon>
        <taxon>Hymenochaetaceae</taxon>
        <taxon>Pyrrhoderma</taxon>
    </lineage>
</organism>
<dbReference type="AlphaFoldDB" id="A0A286UWU5"/>
<evidence type="ECO:0000313" key="1">
    <source>
        <dbReference type="EMBL" id="PAV24066.1"/>
    </source>
</evidence>
<sequence length="75" mass="8167">MAPALLSRSLDPALGVITGVLAFYLNQTNPRTAPPPGESLNNEGREEKLREIKNSYVKNFSATHLTGYLPKSPVD</sequence>
<dbReference type="InterPro" id="IPR024242">
    <property type="entry name" value="NCE101"/>
</dbReference>
<accession>A0A286UWU5</accession>
<dbReference type="InParanoid" id="A0A286UWU5"/>
<dbReference type="Proteomes" id="UP000217199">
    <property type="component" value="Unassembled WGS sequence"/>
</dbReference>
<reference evidence="1 2" key="1">
    <citation type="journal article" date="2017" name="Mol. Ecol.">
        <title>Comparative and population genomic landscape of Phellinus noxius: A hypervariable fungus causing root rot in trees.</title>
        <authorList>
            <person name="Chung C.L."/>
            <person name="Lee T.J."/>
            <person name="Akiba M."/>
            <person name="Lee H.H."/>
            <person name="Kuo T.H."/>
            <person name="Liu D."/>
            <person name="Ke H.M."/>
            <person name="Yokoi T."/>
            <person name="Roa M.B."/>
            <person name="Lu M.J."/>
            <person name="Chang Y.Y."/>
            <person name="Ann P.J."/>
            <person name="Tsai J.N."/>
            <person name="Chen C.Y."/>
            <person name="Tzean S.S."/>
            <person name="Ota Y."/>
            <person name="Hattori T."/>
            <person name="Sahashi N."/>
            <person name="Liou R.F."/>
            <person name="Kikuchi T."/>
            <person name="Tsai I.J."/>
        </authorList>
    </citation>
    <scope>NUCLEOTIDE SEQUENCE [LARGE SCALE GENOMIC DNA]</scope>
    <source>
        <strain evidence="1 2">FFPRI411160</strain>
    </source>
</reference>
<dbReference type="STRING" id="2282107.A0A286UWU5"/>
<name>A0A286UWU5_9AGAM</name>
<keyword evidence="2" id="KW-1185">Reference proteome</keyword>
<proteinExistence type="predicted"/>
<protein>
    <submittedName>
        <fullName evidence="1">Uncharacterized protein</fullName>
    </submittedName>
</protein>